<accession>A0A5N5ME71</accession>
<dbReference type="PANTHER" id="PTHR35046">
    <property type="entry name" value="ZINC KNUCKLE (CCHC-TYPE) FAMILY PROTEIN"/>
    <property type="match status" value="1"/>
</dbReference>
<evidence type="ECO:0000313" key="2">
    <source>
        <dbReference type="Proteomes" id="UP000326939"/>
    </source>
</evidence>
<dbReference type="PANTHER" id="PTHR35046:SF18">
    <property type="entry name" value="RNA-DIRECTED DNA POLYMERASE"/>
    <property type="match status" value="1"/>
</dbReference>
<dbReference type="EMBL" id="VDCV01000006">
    <property type="protein sequence ID" value="KAB5552593.1"/>
    <property type="molecule type" value="Genomic_DNA"/>
</dbReference>
<keyword evidence="2" id="KW-1185">Reference proteome</keyword>
<dbReference type="AlphaFoldDB" id="A0A5N5ME71"/>
<organism evidence="1 2">
    <name type="scientific">Salix brachista</name>
    <dbReference type="NCBI Taxonomy" id="2182728"/>
    <lineage>
        <taxon>Eukaryota</taxon>
        <taxon>Viridiplantae</taxon>
        <taxon>Streptophyta</taxon>
        <taxon>Embryophyta</taxon>
        <taxon>Tracheophyta</taxon>
        <taxon>Spermatophyta</taxon>
        <taxon>Magnoliopsida</taxon>
        <taxon>eudicotyledons</taxon>
        <taxon>Gunneridae</taxon>
        <taxon>Pentapetalae</taxon>
        <taxon>rosids</taxon>
        <taxon>fabids</taxon>
        <taxon>Malpighiales</taxon>
        <taxon>Salicaceae</taxon>
        <taxon>Saliceae</taxon>
        <taxon>Salix</taxon>
    </lineage>
</organism>
<sequence length="99" mass="11435">MYGRNPPGVLDLIPIPRIGRASPKADAMTEILQEIHDQVRTAIQESNTQYKLRIDNHQRKVLFDKGDFVWAVLTRDRFPVGEYNKLKDKKIGPCEIQMT</sequence>
<protein>
    <submittedName>
        <fullName evidence="1">Uncharacterized protein</fullName>
    </submittedName>
</protein>
<reference evidence="2" key="1">
    <citation type="journal article" date="2019" name="Gigascience">
        <title>De novo genome assembly of the endangered Acer yangbiense, a plant species with extremely small populations endemic to Yunnan Province, China.</title>
        <authorList>
            <person name="Yang J."/>
            <person name="Wariss H.M."/>
            <person name="Tao L."/>
            <person name="Zhang R."/>
            <person name="Yun Q."/>
            <person name="Hollingsworth P."/>
            <person name="Dao Z."/>
            <person name="Luo G."/>
            <person name="Guo H."/>
            <person name="Ma Y."/>
            <person name="Sun W."/>
        </authorList>
    </citation>
    <scope>NUCLEOTIDE SEQUENCE [LARGE SCALE GENOMIC DNA]</scope>
    <source>
        <strain evidence="2">cv. br00</strain>
    </source>
</reference>
<gene>
    <name evidence="1" type="ORF">DKX38_009904</name>
</gene>
<name>A0A5N5ME71_9ROSI</name>
<proteinExistence type="predicted"/>
<dbReference type="Proteomes" id="UP000326939">
    <property type="component" value="Chromosome 6"/>
</dbReference>
<comment type="caution">
    <text evidence="1">The sequence shown here is derived from an EMBL/GenBank/DDBJ whole genome shotgun (WGS) entry which is preliminary data.</text>
</comment>
<evidence type="ECO:0000313" key="1">
    <source>
        <dbReference type="EMBL" id="KAB5552593.1"/>
    </source>
</evidence>